<dbReference type="EMBL" id="CALYLO010000004">
    <property type="protein sequence ID" value="CAH8245808.1"/>
    <property type="molecule type" value="Genomic_DNA"/>
</dbReference>
<comment type="caution">
    <text evidence="1">The sequence shown here is derived from an EMBL/GenBank/DDBJ whole genome shotgun (WGS) entry which is preliminary data.</text>
</comment>
<keyword evidence="2" id="KW-1185">Reference proteome</keyword>
<evidence type="ECO:0000313" key="1">
    <source>
        <dbReference type="EMBL" id="CAH8245808.1"/>
    </source>
</evidence>
<proteinExistence type="predicted"/>
<evidence type="ECO:0000313" key="2">
    <source>
        <dbReference type="Proteomes" id="UP001154322"/>
    </source>
</evidence>
<accession>A0ABN8U7R0</accession>
<organism evidence="1 2">
    <name type="scientific">Paenibacillus melissococcoides</name>
    <dbReference type="NCBI Taxonomy" id="2912268"/>
    <lineage>
        <taxon>Bacteria</taxon>
        <taxon>Bacillati</taxon>
        <taxon>Bacillota</taxon>
        <taxon>Bacilli</taxon>
        <taxon>Bacillales</taxon>
        <taxon>Paenibacillaceae</taxon>
        <taxon>Paenibacillus</taxon>
    </lineage>
</organism>
<dbReference type="Proteomes" id="UP001154322">
    <property type="component" value="Unassembled WGS sequence"/>
</dbReference>
<reference evidence="1" key="1">
    <citation type="submission" date="2022-06" db="EMBL/GenBank/DDBJ databases">
        <authorList>
            <person name="Dietemann V."/>
            <person name="Ory F."/>
            <person name="Dainat B."/>
            <person name="Oberhansli S."/>
        </authorList>
    </citation>
    <scope>NUCLEOTIDE SEQUENCE</scope>
    <source>
        <strain evidence="1">Ena-SAMPLE-TAB-26-04-2022-14:26:32:270-5432</strain>
    </source>
</reference>
<name>A0ABN8U7R0_9BACL</name>
<protein>
    <submittedName>
        <fullName evidence="1">Uncharacterized protein</fullName>
    </submittedName>
</protein>
<sequence length="53" mass="6133">MRSRNLRRRHGPPVKPEAAGAAERIRVYFQGYACEKKQAGRQTRRVLATPQRI</sequence>
<gene>
    <name evidence="1" type="ORF">WJ0W_003043</name>
</gene>